<dbReference type="Proteomes" id="UP001589562">
    <property type="component" value="Unassembled WGS sequence"/>
</dbReference>
<evidence type="ECO:0000313" key="2">
    <source>
        <dbReference type="EMBL" id="MFB9107505.1"/>
    </source>
</evidence>
<keyword evidence="3" id="KW-1185">Reference proteome</keyword>
<gene>
    <name evidence="2" type="ORF">ACFFVK_02870</name>
</gene>
<organism evidence="2 3">
    <name type="scientific">Flavobacterium gyeonganense</name>
    <dbReference type="NCBI Taxonomy" id="1310418"/>
    <lineage>
        <taxon>Bacteria</taxon>
        <taxon>Pseudomonadati</taxon>
        <taxon>Bacteroidota</taxon>
        <taxon>Flavobacteriia</taxon>
        <taxon>Flavobacteriales</taxon>
        <taxon>Flavobacteriaceae</taxon>
        <taxon>Flavobacterium</taxon>
    </lineage>
</organism>
<name>A0ABV5H6I0_9FLAO</name>
<evidence type="ECO:0000256" key="1">
    <source>
        <dbReference type="SAM" id="SignalP"/>
    </source>
</evidence>
<feature type="signal peptide" evidence="1">
    <location>
        <begin position="1"/>
        <end position="17"/>
    </location>
</feature>
<dbReference type="InterPro" id="IPR008969">
    <property type="entry name" value="CarboxyPept-like_regulatory"/>
</dbReference>
<dbReference type="SUPFAM" id="SSF49464">
    <property type="entry name" value="Carboxypeptidase regulatory domain-like"/>
    <property type="match status" value="1"/>
</dbReference>
<evidence type="ECO:0000313" key="3">
    <source>
        <dbReference type="Proteomes" id="UP001589562"/>
    </source>
</evidence>
<protein>
    <recommendedName>
        <fullName evidence="4">Carboxypeptidase regulatory-like domain-containing protein</fullName>
    </recommendedName>
</protein>
<evidence type="ECO:0008006" key="4">
    <source>
        <dbReference type="Google" id="ProtNLM"/>
    </source>
</evidence>
<dbReference type="RefSeq" id="WP_379679555.1">
    <property type="nucleotide sequence ID" value="NZ_JBHMFE010000008.1"/>
</dbReference>
<dbReference type="EMBL" id="JBHMFE010000008">
    <property type="protein sequence ID" value="MFB9107505.1"/>
    <property type="molecule type" value="Genomic_DNA"/>
</dbReference>
<feature type="chain" id="PRO_5046672471" description="Carboxypeptidase regulatory-like domain-containing protein" evidence="1">
    <location>
        <begin position="18"/>
        <end position="115"/>
    </location>
</feature>
<reference evidence="2 3" key="1">
    <citation type="submission" date="2024-09" db="EMBL/GenBank/DDBJ databases">
        <authorList>
            <person name="Sun Q."/>
            <person name="Mori K."/>
        </authorList>
    </citation>
    <scope>NUCLEOTIDE SEQUENCE [LARGE SCALE GENOMIC DNA]</scope>
    <source>
        <strain evidence="2 3">CECT 8365</strain>
    </source>
</reference>
<sequence>MMKRILLIILVSIPLFATPSPKKTFTIWGRIVDSGFSPIESFSIKVFELNPFTNQKKIIQDFKVRNDNGEFLIKNLNSENYLIEITVENYTRYSIVKTLGNKNESVGEIVLQNTW</sequence>
<keyword evidence="1" id="KW-0732">Signal</keyword>
<proteinExistence type="predicted"/>
<accession>A0ABV5H6I0</accession>
<comment type="caution">
    <text evidence="2">The sequence shown here is derived from an EMBL/GenBank/DDBJ whole genome shotgun (WGS) entry which is preliminary data.</text>
</comment>